<dbReference type="EMBL" id="CAMXCM010000008">
    <property type="protein sequence ID" value="CAI3955644.1"/>
    <property type="molecule type" value="Genomic_DNA"/>
</dbReference>
<evidence type="ECO:0000256" key="3">
    <source>
        <dbReference type="ARBA" id="ARBA00022448"/>
    </source>
</evidence>
<feature type="transmembrane region" description="Helical" evidence="8">
    <location>
        <begin position="337"/>
        <end position="359"/>
    </location>
</feature>
<dbReference type="Proteomes" id="UP001154259">
    <property type="component" value="Unassembled WGS sequence"/>
</dbReference>
<dbReference type="InterPro" id="IPR037294">
    <property type="entry name" value="ABC_BtuC-like"/>
</dbReference>
<dbReference type="GO" id="GO:0005886">
    <property type="term" value="C:plasma membrane"/>
    <property type="evidence" value="ECO:0007669"/>
    <property type="project" value="UniProtKB-SubCell"/>
</dbReference>
<gene>
    <name evidence="10" type="ORF">R53529_LOCUS2106</name>
    <name evidence="9" type="ORF">R53530_LOCUS2103</name>
</gene>
<sequence length="364" mass="38658">MGQQGEQQPMIQKVVPVESSRQRVVAEYHHTIHKRIIWIIGLILLLLIGIVVDVMTGPAGLSLKEIFQGLIHIHDPHNTLSVIMWNIRLPTALFAVMIGASLSLAGAEMQTILSNPLASPFTLGVSSAAAFGAALAIVLGITLPFVPKSIAVPVNAFIMSFGAVLLIQAFAIIQRGPTSLILFGIALVFGFNALVAVIQFIAPADSLQQLVFWTMGGLDRADGSSLIALVITLAIIIPFSMKAAMSLTLLSLGEERASSLGVNIRRLRFGCLFRTSILAAVSVAFAGTIGFIGLVGPHIARLIVGEDHRFFLPAALLSGAIIMSFASILSKIVIPGVLLPIGIVTSLIGLPCFIFFLIAGKFVR</sequence>
<dbReference type="Gene3D" id="1.10.3470.10">
    <property type="entry name" value="ABC transporter involved in vitamin B12 uptake, BtuC"/>
    <property type="match status" value="1"/>
</dbReference>
<keyword evidence="4" id="KW-1003">Cell membrane</keyword>
<comment type="subcellular location">
    <subcellularLocation>
        <location evidence="1">Cell membrane</location>
        <topology evidence="1">Multi-pass membrane protein</topology>
    </subcellularLocation>
</comment>
<dbReference type="FunFam" id="1.10.3470.10:FF:000001">
    <property type="entry name" value="Vitamin B12 ABC transporter permease BtuC"/>
    <property type="match status" value="1"/>
</dbReference>
<dbReference type="EMBL" id="CAMXCS010000008">
    <property type="protein sequence ID" value="CAI3957819.1"/>
    <property type="molecule type" value="Genomic_DNA"/>
</dbReference>
<evidence type="ECO:0000256" key="6">
    <source>
        <dbReference type="ARBA" id="ARBA00022989"/>
    </source>
</evidence>
<reference evidence="9" key="1">
    <citation type="submission" date="2022-10" db="EMBL/GenBank/DDBJ databases">
        <authorList>
            <person name="Botero Cardona J."/>
        </authorList>
    </citation>
    <scope>NUCLEOTIDE SEQUENCE</scope>
    <source>
        <strain evidence="9">LMG 31819</strain>
        <strain evidence="10">R-53529</strain>
    </source>
</reference>
<keyword evidence="5 8" id="KW-0812">Transmembrane</keyword>
<evidence type="ECO:0000313" key="10">
    <source>
        <dbReference type="EMBL" id="CAI3957819.1"/>
    </source>
</evidence>
<keyword evidence="6 8" id="KW-1133">Transmembrane helix</keyword>
<proteinExistence type="inferred from homology"/>
<protein>
    <submittedName>
        <fullName evidence="9 10">Permease component (FepD)</fullName>
    </submittedName>
</protein>
<keyword evidence="7 8" id="KW-0472">Membrane</keyword>
<feature type="transmembrane region" description="Helical" evidence="8">
    <location>
        <begin position="271"/>
        <end position="295"/>
    </location>
</feature>
<dbReference type="Proteomes" id="UP001154255">
    <property type="component" value="Unassembled WGS sequence"/>
</dbReference>
<keyword evidence="12" id="KW-1185">Reference proteome</keyword>
<evidence type="ECO:0000256" key="7">
    <source>
        <dbReference type="ARBA" id="ARBA00023136"/>
    </source>
</evidence>
<evidence type="ECO:0000256" key="4">
    <source>
        <dbReference type="ARBA" id="ARBA00022475"/>
    </source>
</evidence>
<feature type="transmembrane region" description="Helical" evidence="8">
    <location>
        <begin position="180"/>
        <end position="204"/>
    </location>
</feature>
<feature type="transmembrane region" description="Helical" evidence="8">
    <location>
        <begin position="224"/>
        <end position="250"/>
    </location>
</feature>
<comment type="caution">
    <text evidence="9">The sequence shown here is derived from an EMBL/GenBank/DDBJ whole genome shotgun (WGS) entry which is preliminary data.</text>
</comment>
<evidence type="ECO:0000256" key="5">
    <source>
        <dbReference type="ARBA" id="ARBA00022692"/>
    </source>
</evidence>
<dbReference type="InterPro" id="IPR000522">
    <property type="entry name" value="ABC_transptr_permease_BtuC"/>
</dbReference>
<evidence type="ECO:0000256" key="1">
    <source>
        <dbReference type="ARBA" id="ARBA00004651"/>
    </source>
</evidence>
<accession>A0A9W4X7N1</accession>
<feature type="transmembrane region" description="Helical" evidence="8">
    <location>
        <begin position="152"/>
        <end position="173"/>
    </location>
</feature>
<dbReference type="Pfam" id="PF01032">
    <property type="entry name" value="FecCD"/>
    <property type="match status" value="1"/>
</dbReference>
<feature type="transmembrane region" description="Helical" evidence="8">
    <location>
        <begin position="36"/>
        <end position="55"/>
    </location>
</feature>
<feature type="transmembrane region" description="Helical" evidence="8">
    <location>
        <begin position="87"/>
        <end position="109"/>
    </location>
</feature>
<keyword evidence="3" id="KW-0813">Transport</keyword>
<feature type="transmembrane region" description="Helical" evidence="8">
    <location>
        <begin position="121"/>
        <end position="146"/>
    </location>
</feature>
<dbReference type="GO" id="GO:0033214">
    <property type="term" value="P:siderophore-iron import into cell"/>
    <property type="evidence" value="ECO:0007669"/>
    <property type="project" value="TreeGrafter"/>
</dbReference>
<evidence type="ECO:0000256" key="2">
    <source>
        <dbReference type="ARBA" id="ARBA00007935"/>
    </source>
</evidence>
<evidence type="ECO:0000256" key="8">
    <source>
        <dbReference type="SAM" id="Phobius"/>
    </source>
</evidence>
<feature type="transmembrane region" description="Helical" evidence="8">
    <location>
        <begin position="310"/>
        <end position="330"/>
    </location>
</feature>
<dbReference type="PANTHER" id="PTHR30472">
    <property type="entry name" value="FERRIC ENTEROBACTIN TRANSPORT SYSTEM PERMEASE PROTEIN"/>
    <property type="match status" value="1"/>
</dbReference>
<evidence type="ECO:0000313" key="12">
    <source>
        <dbReference type="Proteomes" id="UP001154259"/>
    </source>
</evidence>
<organism evidence="9 11">
    <name type="scientific">Commensalibacter communis</name>
    <dbReference type="NCBI Taxonomy" id="2972786"/>
    <lineage>
        <taxon>Bacteria</taxon>
        <taxon>Pseudomonadati</taxon>
        <taxon>Pseudomonadota</taxon>
        <taxon>Alphaproteobacteria</taxon>
        <taxon>Acetobacterales</taxon>
        <taxon>Acetobacteraceae</taxon>
    </lineage>
</organism>
<name>A0A9W4X7N1_9PROT</name>
<dbReference type="SUPFAM" id="SSF81345">
    <property type="entry name" value="ABC transporter involved in vitamin B12 uptake, BtuC"/>
    <property type="match status" value="1"/>
</dbReference>
<evidence type="ECO:0000313" key="11">
    <source>
        <dbReference type="Proteomes" id="UP001154255"/>
    </source>
</evidence>
<dbReference type="PANTHER" id="PTHR30472:SF25">
    <property type="entry name" value="ABC TRANSPORTER PERMEASE PROTEIN MJ0876-RELATED"/>
    <property type="match status" value="1"/>
</dbReference>
<dbReference type="GO" id="GO:0022857">
    <property type="term" value="F:transmembrane transporter activity"/>
    <property type="evidence" value="ECO:0007669"/>
    <property type="project" value="InterPro"/>
</dbReference>
<dbReference type="CDD" id="cd06550">
    <property type="entry name" value="TM_ABC_iron-siderophores_like"/>
    <property type="match status" value="1"/>
</dbReference>
<evidence type="ECO:0000313" key="9">
    <source>
        <dbReference type="EMBL" id="CAI3955644.1"/>
    </source>
</evidence>
<dbReference type="AlphaFoldDB" id="A0A9W4X7N1"/>
<comment type="similarity">
    <text evidence="2">Belongs to the binding-protein-dependent transport system permease family. FecCD subfamily.</text>
</comment>